<dbReference type="EMBL" id="JASITI010000027">
    <property type="protein sequence ID" value="MDK9498235.1"/>
    <property type="molecule type" value="Genomic_DNA"/>
</dbReference>
<dbReference type="SMART" id="SM00943">
    <property type="entry name" value="Prim-Pol"/>
    <property type="match status" value="1"/>
</dbReference>
<evidence type="ECO:0000313" key="3">
    <source>
        <dbReference type="Proteomes" id="UP001223390"/>
    </source>
</evidence>
<evidence type="ECO:0000313" key="2">
    <source>
        <dbReference type="EMBL" id="MDK9498235.1"/>
    </source>
</evidence>
<protein>
    <submittedName>
        <fullName evidence="2">Bifunctional DNA primase/polymerase</fullName>
    </submittedName>
</protein>
<reference evidence="2 3" key="1">
    <citation type="submission" date="2023-05" db="EMBL/GenBank/DDBJ databases">
        <title>Sequencing and Assembly of Streptomyces sp. NP73.</title>
        <authorList>
            <person name="Konwar A.N."/>
            <person name="Saikia K."/>
            <person name="Thakur D."/>
        </authorList>
    </citation>
    <scope>NUCLEOTIDE SEQUENCE [LARGE SCALE GENOMIC DNA]</scope>
    <source>
        <strain evidence="2 3">NP73</strain>
    </source>
</reference>
<dbReference type="InterPro" id="IPR015330">
    <property type="entry name" value="DNA_primase/pol_bifunc_N"/>
</dbReference>
<dbReference type="Proteomes" id="UP001223390">
    <property type="component" value="Unassembled WGS sequence"/>
</dbReference>
<accession>A0ABT7GX81</accession>
<proteinExistence type="predicted"/>
<name>A0ABT7GX81_9ACTN</name>
<sequence length="355" mass="37388">MTSRSLPAAIAAPEPRKVALWAARHGWHVHPLAPGMKVPVRGCRRCSQGTAQRPNPDYGPHEGKGCPCLDAGRPCHGVLAATTDPDRIEQWWSRMPTAGVGIAAGPSGLVILDVDRHGGPAPEEPAALLPGIELPDDISSGSIVDGLDTLALLAEARRAPLPGCGPETLTVRTPSGGLHYWFRAPAGTTWRPQAGALGWQLDVRAGSSYAVAPGTVTRAGAYEALGECRTVAELPVWLARDLDRTGHRLRPERPRTVLPWRRSRTLGTGYIAAAVREELRAVAEAASGTRNETLNRAAFSLGTLLASGGLDADQVTEVLLDAARHSGLPEGEAQAAIRSGLMAGQRHPRVFGGAA</sequence>
<gene>
    <name evidence="2" type="ORF">QEZ40_003185</name>
</gene>
<dbReference type="RefSeq" id="WP_285343941.1">
    <property type="nucleotide sequence ID" value="NZ_JASITI010000027.1"/>
</dbReference>
<comment type="caution">
    <text evidence="2">The sequence shown here is derived from an EMBL/GenBank/DDBJ whole genome shotgun (WGS) entry which is preliminary data.</text>
</comment>
<keyword evidence="3" id="KW-1185">Reference proteome</keyword>
<feature type="domain" description="DNA primase/polymerase bifunctional N-terminal" evidence="1">
    <location>
        <begin position="19"/>
        <end position="238"/>
    </location>
</feature>
<dbReference type="CDD" id="cd04859">
    <property type="entry name" value="Prim_Pol"/>
    <property type="match status" value="1"/>
</dbReference>
<dbReference type="SUPFAM" id="SSF56747">
    <property type="entry name" value="Prim-pol domain"/>
    <property type="match status" value="1"/>
</dbReference>
<organism evidence="2 3">
    <name type="scientific">Streptomyces katrae</name>
    <dbReference type="NCBI Taxonomy" id="68223"/>
    <lineage>
        <taxon>Bacteria</taxon>
        <taxon>Bacillati</taxon>
        <taxon>Actinomycetota</taxon>
        <taxon>Actinomycetes</taxon>
        <taxon>Kitasatosporales</taxon>
        <taxon>Streptomycetaceae</taxon>
        <taxon>Streptomyces</taxon>
    </lineage>
</organism>
<evidence type="ECO:0000259" key="1">
    <source>
        <dbReference type="SMART" id="SM00943"/>
    </source>
</evidence>
<dbReference type="Pfam" id="PF09250">
    <property type="entry name" value="Prim-Pol"/>
    <property type="match status" value="1"/>
</dbReference>